<gene>
    <name evidence="2" type="ORF">ANE_LOCUS12864</name>
</gene>
<comment type="caution">
    <text evidence="2">The sequence shown here is derived from an EMBL/GenBank/DDBJ whole genome shotgun (WGS) entry which is preliminary data.</text>
</comment>
<feature type="signal peptide" evidence="1">
    <location>
        <begin position="1"/>
        <end position="22"/>
    </location>
</feature>
<protein>
    <recommendedName>
        <fullName evidence="4">Legume lectin domain-containing protein</fullName>
    </recommendedName>
</protein>
<keyword evidence="3" id="KW-1185">Reference proteome</keyword>
<evidence type="ECO:0008006" key="4">
    <source>
        <dbReference type="Google" id="ProtNLM"/>
    </source>
</evidence>
<dbReference type="Proteomes" id="UP000489600">
    <property type="component" value="Unassembled WGS sequence"/>
</dbReference>
<evidence type="ECO:0000256" key="1">
    <source>
        <dbReference type="SAM" id="SignalP"/>
    </source>
</evidence>
<accession>A0A565BNE4</accession>
<sequence length="70" mass="7961">MEPTCLFSKRLCFSTLLSTILSSTILNNNLLINNPLNNNPLNNNNFDPPYDYVGFNTATISLHEHSLEKY</sequence>
<keyword evidence="1" id="KW-0732">Signal</keyword>
<dbReference type="AlphaFoldDB" id="A0A565BNE4"/>
<evidence type="ECO:0000313" key="2">
    <source>
        <dbReference type="EMBL" id="VVB02420.1"/>
    </source>
</evidence>
<proteinExistence type="predicted"/>
<name>A0A565BNE4_9BRAS</name>
<feature type="chain" id="PRO_5022159940" description="Legume lectin domain-containing protein" evidence="1">
    <location>
        <begin position="23"/>
        <end position="70"/>
    </location>
</feature>
<organism evidence="2 3">
    <name type="scientific">Arabis nemorensis</name>
    <dbReference type="NCBI Taxonomy" id="586526"/>
    <lineage>
        <taxon>Eukaryota</taxon>
        <taxon>Viridiplantae</taxon>
        <taxon>Streptophyta</taxon>
        <taxon>Embryophyta</taxon>
        <taxon>Tracheophyta</taxon>
        <taxon>Spermatophyta</taxon>
        <taxon>Magnoliopsida</taxon>
        <taxon>eudicotyledons</taxon>
        <taxon>Gunneridae</taxon>
        <taxon>Pentapetalae</taxon>
        <taxon>rosids</taxon>
        <taxon>malvids</taxon>
        <taxon>Brassicales</taxon>
        <taxon>Brassicaceae</taxon>
        <taxon>Arabideae</taxon>
        <taxon>Arabis</taxon>
    </lineage>
</organism>
<dbReference type="EMBL" id="CABITT030000004">
    <property type="protein sequence ID" value="VVB02420.1"/>
    <property type="molecule type" value="Genomic_DNA"/>
</dbReference>
<reference evidence="2" key="1">
    <citation type="submission" date="2019-07" db="EMBL/GenBank/DDBJ databases">
        <authorList>
            <person name="Dittberner H."/>
        </authorList>
    </citation>
    <scope>NUCLEOTIDE SEQUENCE [LARGE SCALE GENOMIC DNA]</scope>
</reference>
<evidence type="ECO:0000313" key="3">
    <source>
        <dbReference type="Proteomes" id="UP000489600"/>
    </source>
</evidence>